<feature type="compositionally biased region" description="Polar residues" evidence="2">
    <location>
        <begin position="231"/>
        <end position="240"/>
    </location>
</feature>
<evidence type="ECO:0000256" key="2">
    <source>
        <dbReference type="SAM" id="MobiDB-lite"/>
    </source>
</evidence>
<dbReference type="InterPro" id="IPR039353">
    <property type="entry name" value="TF_Adf1"/>
</dbReference>
<feature type="domain" description="BESS" evidence="4">
    <location>
        <begin position="263"/>
        <end position="302"/>
    </location>
</feature>
<dbReference type="PROSITE" id="PS51031">
    <property type="entry name" value="BESS"/>
    <property type="match status" value="1"/>
</dbReference>
<evidence type="ECO:0000259" key="3">
    <source>
        <dbReference type="PROSITE" id="PS51029"/>
    </source>
</evidence>
<dbReference type="GO" id="GO:0005667">
    <property type="term" value="C:transcription regulator complex"/>
    <property type="evidence" value="ECO:0007669"/>
    <property type="project" value="TreeGrafter"/>
</dbReference>
<dbReference type="InterPro" id="IPR006578">
    <property type="entry name" value="MADF-dom"/>
</dbReference>
<comment type="subcellular location">
    <subcellularLocation>
        <location evidence="1">Nucleus</location>
    </subcellularLocation>
</comment>
<dbReference type="InterPro" id="IPR004210">
    <property type="entry name" value="BESS_motif"/>
</dbReference>
<name>A0A2H1V9W9_SPOFR</name>
<dbReference type="PANTHER" id="PTHR12243">
    <property type="entry name" value="MADF DOMAIN TRANSCRIPTION FACTOR"/>
    <property type="match status" value="1"/>
</dbReference>
<evidence type="ECO:0000313" key="5">
    <source>
        <dbReference type="EMBL" id="SOQ37629.1"/>
    </source>
</evidence>
<dbReference type="EMBL" id="ODYU01001440">
    <property type="protein sequence ID" value="SOQ37629.1"/>
    <property type="molecule type" value="Genomic_DNA"/>
</dbReference>
<evidence type="ECO:0000256" key="1">
    <source>
        <dbReference type="PROSITE-ProRule" id="PRU00371"/>
    </source>
</evidence>
<feature type="region of interest" description="Disordered" evidence="2">
    <location>
        <begin position="178"/>
        <end position="197"/>
    </location>
</feature>
<organism evidence="5">
    <name type="scientific">Spodoptera frugiperda</name>
    <name type="common">Fall armyworm</name>
    <dbReference type="NCBI Taxonomy" id="7108"/>
    <lineage>
        <taxon>Eukaryota</taxon>
        <taxon>Metazoa</taxon>
        <taxon>Ecdysozoa</taxon>
        <taxon>Arthropoda</taxon>
        <taxon>Hexapoda</taxon>
        <taxon>Insecta</taxon>
        <taxon>Pterygota</taxon>
        <taxon>Neoptera</taxon>
        <taxon>Endopterygota</taxon>
        <taxon>Lepidoptera</taxon>
        <taxon>Glossata</taxon>
        <taxon>Ditrysia</taxon>
        <taxon>Noctuoidea</taxon>
        <taxon>Noctuidae</taxon>
        <taxon>Amphipyrinae</taxon>
        <taxon>Spodoptera</taxon>
    </lineage>
</organism>
<dbReference type="Pfam" id="PF10545">
    <property type="entry name" value="MADF_DNA_bdg"/>
    <property type="match status" value="1"/>
</dbReference>
<dbReference type="PANTHER" id="PTHR12243:SF60">
    <property type="entry name" value="SI:CH211-15D5.12-RELATED"/>
    <property type="match status" value="1"/>
</dbReference>
<dbReference type="GO" id="GO:0006357">
    <property type="term" value="P:regulation of transcription by RNA polymerase II"/>
    <property type="evidence" value="ECO:0007669"/>
    <property type="project" value="TreeGrafter"/>
</dbReference>
<accession>A0A2H1V9W9</accession>
<sequence>MVSTPALSLITSTTPLGGVALLLTRNRDVRTAWQHRVPVASHDRIAPSRSDEGVGVRQSERCVALWRVNMRDSQNLMIEFVKIVQRYPEIYDASLDTYRTRFSEMSWAKVANHVRTELNEECTVEELKVKWKGIRSSFNRYKSKLAMSPFSNENTCKKYYLCDHLRFLEPFLRSKGQLQEDQDKSEETNSDPCNYVNVDNIDESAVYNEEEWNHIDIKPDVSTRADKQQEADTVQSSRPASESYDRNKKRRYSFEGQSTTEDDNEDLTFFKSILPDIRNFSIREKRKLKMGILQLIDEIEKEREST</sequence>
<feature type="compositionally biased region" description="Basic and acidic residues" evidence="2">
    <location>
        <begin position="218"/>
        <end position="230"/>
    </location>
</feature>
<reference evidence="5" key="1">
    <citation type="submission" date="2016-07" db="EMBL/GenBank/DDBJ databases">
        <authorList>
            <person name="Bretaudeau A."/>
        </authorList>
    </citation>
    <scope>NUCLEOTIDE SEQUENCE</scope>
    <source>
        <strain evidence="5">Rice</strain>
        <tissue evidence="5">Whole body</tissue>
    </source>
</reference>
<keyword evidence="1" id="KW-0539">Nucleus</keyword>
<evidence type="ECO:0000259" key="4">
    <source>
        <dbReference type="PROSITE" id="PS51031"/>
    </source>
</evidence>
<dbReference type="SMART" id="SM00595">
    <property type="entry name" value="MADF"/>
    <property type="match status" value="1"/>
</dbReference>
<dbReference type="Pfam" id="PF02944">
    <property type="entry name" value="BESS"/>
    <property type="match status" value="1"/>
</dbReference>
<feature type="region of interest" description="Disordered" evidence="2">
    <location>
        <begin position="218"/>
        <end position="261"/>
    </location>
</feature>
<feature type="domain" description="MADF" evidence="3">
    <location>
        <begin position="79"/>
        <end position="173"/>
    </location>
</feature>
<dbReference type="AlphaFoldDB" id="A0A2H1V9W9"/>
<dbReference type="PROSITE" id="PS51029">
    <property type="entry name" value="MADF"/>
    <property type="match status" value="1"/>
</dbReference>
<dbReference type="GO" id="GO:0003677">
    <property type="term" value="F:DNA binding"/>
    <property type="evidence" value="ECO:0007669"/>
    <property type="project" value="InterPro"/>
</dbReference>
<gene>
    <name evidence="5" type="ORF">SFRICE_018781</name>
</gene>
<dbReference type="GO" id="GO:0005634">
    <property type="term" value="C:nucleus"/>
    <property type="evidence" value="ECO:0007669"/>
    <property type="project" value="UniProtKB-SubCell"/>
</dbReference>
<proteinExistence type="predicted"/>
<protein>
    <submittedName>
        <fullName evidence="5">SFRICE_018781</fullName>
    </submittedName>
</protein>